<organism evidence="1 2">
    <name type="scientific">Oryza meyeriana var. granulata</name>
    <dbReference type="NCBI Taxonomy" id="110450"/>
    <lineage>
        <taxon>Eukaryota</taxon>
        <taxon>Viridiplantae</taxon>
        <taxon>Streptophyta</taxon>
        <taxon>Embryophyta</taxon>
        <taxon>Tracheophyta</taxon>
        <taxon>Spermatophyta</taxon>
        <taxon>Magnoliopsida</taxon>
        <taxon>Liliopsida</taxon>
        <taxon>Poales</taxon>
        <taxon>Poaceae</taxon>
        <taxon>BOP clade</taxon>
        <taxon>Oryzoideae</taxon>
        <taxon>Oryzeae</taxon>
        <taxon>Oryzinae</taxon>
        <taxon>Oryza</taxon>
        <taxon>Oryza meyeriana</taxon>
    </lineage>
</organism>
<sequence length="89" mass="9472">MPKAPALAGILKALPAPPTTETSKPQKFSLGHKCAAKGAYWVELAKDSDDDDSAENTIDIQVSLLALADIRTGPTMQLPMEIKGKRLSP</sequence>
<comment type="caution">
    <text evidence="1">The sequence shown here is derived from an EMBL/GenBank/DDBJ whole genome shotgun (WGS) entry which is preliminary data.</text>
</comment>
<protein>
    <submittedName>
        <fullName evidence="1">Uncharacterized protein</fullName>
    </submittedName>
</protein>
<dbReference type="Proteomes" id="UP000479710">
    <property type="component" value="Unassembled WGS sequence"/>
</dbReference>
<evidence type="ECO:0000313" key="2">
    <source>
        <dbReference type="Proteomes" id="UP000479710"/>
    </source>
</evidence>
<dbReference type="AlphaFoldDB" id="A0A6G1BVH8"/>
<dbReference type="EMBL" id="SPHZ02000011">
    <property type="protein sequence ID" value="KAF0891403.1"/>
    <property type="molecule type" value="Genomic_DNA"/>
</dbReference>
<keyword evidence="2" id="KW-1185">Reference proteome</keyword>
<name>A0A6G1BVH8_9ORYZ</name>
<reference evidence="1 2" key="1">
    <citation type="submission" date="2019-11" db="EMBL/GenBank/DDBJ databases">
        <title>Whole genome sequence of Oryza granulata.</title>
        <authorList>
            <person name="Li W."/>
        </authorList>
    </citation>
    <scope>NUCLEOTIDE SEQUENCE [LARGE SCALE GENOMIC DNA]</scope>
    <source>
        <strain evidence="2">cv. Menghai</strain>
        <tissue evidence="1">Leaf</tissue>
    </source>
</reference>
<gene>
    <name evidence="1" type="ORF">E2562_009832</name>
</gene>
<accession>A0A6G1BVH8</accession>
<evidence type="ECO:0000313" key="1">
    <source>
        <dbReference type="EMBL" id="KAF0891403.1"/>
    </source>
</evidence>
<proteinExistence type="predicted"/>